<dbReference type="InterPro" id="IPR016041">
    <property type="entry name" value="Ac-CoA_synth_d_su_TIM-brl"/>
</dbReference>
<reference evidence="3 4" key="1">
    <citation type="journal article" date="2016" name="Nat. Commun.">
        <title>Thousands of microbial genomes shed light on interconnected biogeochemical processes in an aquifer system.</title>
        <authorList>
            <person name="Anantharaman K."/>
            <person name="Brown C.T."/>
            <person name="Hug L.A."/>
            <person name="Sharon I."/>
            <person name="Castelle C.J."/>
            <person name="Probst A.J."/>
            <person name="Thomas B.C."/>
            <person name="Singh A."/>
            <person name="Wilkins M.J."/>
            <person name="Karaoz U."/>
            <person name="Brodie E.L."/>
            <person name="Williams K.H."/>
            <person name="Hubbard S.S."/>
            <person name="Banfield J.F."/>
        </authorList>
    </citation>
    <scope>NUCLEOTIDE SEQUENCE [LARGE SCALE GENOMIC DNA]</scope>
</reference>
<keyword evidence="1" id="KW-0812">Transmembrane</keyword>
<feature type="transmembrane region" description="Helical" evidence="1">
    <location>
        <begin position="230"/>
        <end position="249"/>
    </location>
</feature>
<gene>
    <name evidence="3" type="ORF">A2438_00015</name>
</gene>
<evidence type="ECO:0000313" key="4">
    <source>
        <dbReference type="Proteomes" id="UP000179242"/>
    </source>
</evidence>
<evidence type="ECO:0000313" key="3">
    <source>
        <dbReference type="EMBL" id="OGC39343.1"/>
    </source>
</evidence>
<dbReference type="Gene3D" id="3.40.50.11600">
    <property type="match status" value="1"/>
</dbReference>
<keyword evidence="1" id="KW-0472">Membrane</keyword>
<feature type="transmembrane region" description="Helical" evidence="1">
    <location>
        <begin position="290"/>
        <end position="309"/>
    </location>
</feature>
<organism evidence="3 4">
    <name type="scientific">candidate division WOR-1 bacterium RIFOXYC2_FULL_46_14</name>
    <dbReference type="NCBI Taxonomy" id="1802587"/>
    <lineage>
        <taxon>Bacteria</taxon>
        <taxon>Bacillati</taxon>
        <taxon>Saganbacteria</taxon>
    </lineage>
</organism>
<protein>
    <submittedName>
        <fullName evidence="3">Acetyl-CoA synthase subunit gamma</fullName>
    </submittedName>
</protein>
<feature type="transmembrane region" description="Helical" evidence="1">
    <location>
        <begin position="255"/>
        <end position="278"/>
    </location>
</feature>
<feature type="domain" description="CO dehydrogenase/acetyl-CoA synthase delta subunit TIM barrel" evidence="2">
    <location>
        <begin position="28"/>
        <end position="144"/>
    </location>
</feature>
<dbReference type="EMBL" id="MEUJ01000010">
    <property type="protein sequence ID" value="OGC39343.1"/>
    <property type="molecule type" value="Genomic_DNA"/>
</dbReference>
<evidence type="ECO:0000256" key="1">
    <source>
        <dbReference type="SAM" id="Phobius"/>
    </source>
</evidence>
<sequence>MPKVPCKLSLSDRFNNFLVRASFNRHDYAVDPGLYALGEPTADSPVMVSANYKLTFDLLRQALVGLSAWILVLDTNGVNVWCAAGKGTFGTKELVNRVKLTKLSEFVSHRRLIVPQLGATGISAHEVRAESGFNVVYGPVRAEDLITFLSAGLKATPKMREVTFSLPDRLVLVPVEVVQGFRYFAFASIFLFLLGGINPVVNLLAAYFAGAVLGPVLLPWLPGRAFSIKGFFAGLIMLAVVVAAGTVEASLVELLAWGLLITSLSSFLTMNFTGASTYTSPSGVLKEMKLAMPLQIVAAIVGALLWLVVRFF</sequence>
<name>A0A1F4U4X5_UNCSA</name>
<dbReference type="Proteomes" id="UP000179242">
    <property type="component" value="Unassembled WGS sequence"/>
</dbReference>
<evidence type="ECO:0000259" key="2">
    <source>
        <dbReference type="Pfam" id="PF03599"/>
    </source>
</evidence>
<dbReference type="Pfam" id="PF03599">
    <property type="entry name" value="CdhD"/>
    <property type="match status" value="1"/>
</dbReference>
<keyword evidence="1" id="KW-1133">Transmembrane helix</keyword>
<dbReference type="AlphaFoldDB" id="A0A1F4U4X5"/>
<accession>A0A1F4U4X5</accession>
<comment type="caution">
    <text evidence="3">The sequence shown here is derived from an EMBL/GenBank/DDBJ whole genome shotgun (WGS) entry which is preliminary data.</text>
</comment>
<proteinExistence type="predicted"/>
<dbReference type="NCBIfam" id="NF040863">
    <property type="entry name" value="HgcA_corrinoid"/>
    <property type="match status" value="1"/>
</dbReference>